<evidence type="ECO:0000259" key="12">
    <source>
        <dbReference type="Pfam" id="PF01931"/>
    </source>
</evidence>
<dbReference type="NCBIfam" id="TIGR00258">
    <property type="entry name" value="inosine/xanthosine triphosphatase"/>
    <property type="match status" value="1"/>
</dbReference>
<dbReference type="EC" id="3.6.1.73" evidence="11"/>
<comment type="function">
    <text evidence="11">Phosphatase that hydrolyzes non-canonical purine nucleotides such as XTP and ITP to their respective diphosphate derivatives. Probably excludes non-canonical purines from DNA/RNA precursor pool, thus preventing their incorporation into DNA/RNA and avoiding chromosomal lesions.</text>
</comment>
<evidence type="ECO:0000313" key="13">
    <source>
        <dbReference type="EMBL" id="OGG87043.1"/>
    </source>
</evidence>
<dbReference type="NCBIfam" id="NF003459">
    <property type="entry name" value="PRK05074.1"/>
    <property type="match status" value="1"/>
</dbReference>
<comment type="cofactor">
    <cofactor evidence="11">
        <name>Mg(2+)</name>
        <dbReference type="ChEBI" id="CHEBI:18420"/>
    </cofactor>
    <cofactor evidence="11">
        <name>Mn(2+)</name>
        <dbReference type="ChEBI" id="CHEBI:29035"/>
    </cofactor>
    <text evidence="11">Binds 1 divalent metal cation per subunit; can use either Mg(2+) or Mn(2+).</text>
</comment>
<gene>
    <name evidence="13" type="ORF">A3B87_02215</name>
</gene>
<dbReference type="STRING" id="1798561.A3B87_02215"/>
<keyword evidence="6 11" id="KW-0546">Nucleotide metabolism</keyword>
<keyword evidence="5 11" id="KW-0460">Magnesium</keyword>
<comment type="catalytic activity">
    <reaction evidence="9 11">
        <text>XTP + H2O = XDP + phosphate + H(+)</text>
        <dbReference type="Rhea" id="RHEA:28406"/>
        <dbReference type="ChEBI" id="CHEBI:15377"/>
        <dbReference type="ChEBI" id="CHEBI:15378"/>
        <dbReference type="ChEBI" id="CHEBI:43474"/>
        <dbReference type="ChEBI" id="CHEBI:59884"/>
        <dbReference type="ChEBI" id="CHEBI:61314"/>
        <dbReference type="EC" id="3.6.1.73"/>
    </reaction>
</comment>
<evidence type="ECO:0000256" key="8">
    <source>
        <dbReference type="ARBA" id="ARBA00048174"/>
    </source>
</evidence>
<evidence type="ECO:0000256" key="5">
    <source>
        <dbReference type="ARBA" id="ARBA00022842"/>
    </source>
</evidence>
<keyword evidence="4 11" id="KW-0378">Hydrolase</keyword>
<dbReference type="InterPro" id="IPR026533">
    <property type="entry name" value="NTPase/PRRC1"/>
</dbReference>
<sequence length="180" mass="19670">MSKVIVASKNPVKINAISNGFKEMFPIESFNVEGVSVTSGVNKQPQNDSETFQGALNRVENVSRITNADFWVGIEGGIEEKNSEMEVFAWVVIKAKDGQLGKGRTGTFFLPPQIVGLIKQGKELGEADDIVFGRVNSKQENGAVGILTGNVVDRTKHYTAAVVFALIPFKNKHLYTINKN</sequence>
<evidence type="ECO:0000256" key="10">
    <source>
        <dbReference type="ARBA" id="ARBA00060855"/>
    </source>
</evidence>
<comment type="catalytic activity">
    <reaction evidence="8 11">
        <text>ITP + H2O = IDP + phosphate + H(+)</text>
        <dbReference type="Rhea" id="RHEA:28330"/>
        <dbReference type="ChEBI" id="CHEBI:15377"/>
        <dbReference type="ChEBI" id="CHEBI:15378"/>
        <dbReference type="ChEBI" id="CHEBI:43474"/>
        <dbReference type="ChEBI" id="CHEBI:58280"/>
        <dbReference type="ChEBI" id="CHEBI:61402"/>
        <dbReference type="EC" id="3.6.1.73"/>
    </reaction>
</comment>
<dbReference type="GO" id="GO:0009117">
    <property type="term" value="P:nucleotide metabolic process"/>
    <property type="evidence" value="ECO:0007669"/>
    <property type="project" value="UniProtKB-KW"/>
</dbReference>
<dbReference type="PANTHER" id="PTHR34699:SF2">
    <property type="entry name" value="NON-CANONICAL PURINE NTP PHOSPHATASE_PRRC1 DOMAIN-CONTAINING PROTEIN"/>
    <property type="match status" value="1"/>
</dbReference>
<keyword evidence="3 11" id="KW-0547">Nucleotide-binding</keyword>
<comment type="caution">
    <text evidence="13">The sequence shown here is derived from an EMBL/GenBank/DDBJ whole genome shotgun (WGS) entry which is preliminary data.</text>
</comment>
<feature type="domain" description="Non-canonical purine NTP phosphatase/PRRC1" evidence="12">
    <location>
        <begin position="7"/>
        <end position="169"/>
    </location>
</feature>
<dbReference type="Gene3D" id="3.90.950.10">
    <property type="match status" value="1"/>
</dbReference>
<protein>
    <recommendedName>
        <fullName evidence="11">Probable inosine/xanthosine triphosphatase</fullName>
        <shortName evidence="11">ITPase/XTPase</shortName>
        <ecNumber evidence="11">3.6.1.73</ecNumber>
    </recommendedName>
    <alternativeName>
        <fullName evidence="11">Non-canonical purine NTP phosphatase</fullName>
    </alternativeName>
    <alternativeName>
        <fullName evidence="11">Non-standard purine NTP phosphatase</fullName>
    </alternativeName>
    <alternativeName>
        <fullName evidence="11">Nucleoside-triphosphate phosphatase</fullName>
        <shortName evidence="11">NTPase</shortName>
    </alternativeName>
</protein>
<dbReference type="SUPFAM" id="SSF52972">
    <property type="entry name" value="ITPase-like"/>
    <property type="match status" value="1"/>
</dbReference>
<evidence type="ECO:0000256" key="3">
    <source>
        <dbReference type="ARBA" id="ARBA00022741"/>
    </source>
</evidence>
<evidence type="ECO:0000313" key="14">
    <source>
        <dbReference type="Proteomes" id="UP000179136"/>
    </source>
</evidence>
<keyword evidence="7 11" id="KW-0464">Manganese</keyword>
<proteinExistence type="inferred from homology"/>
<dbReference type="InterPro" id="IPR029001">
    <property type="entry name" value="ITPase-like_fam"/>
</dbReference>
<evidence type="ECO:0000256" key="4">
    <source>
        <dbReference type="ARBA" id="ARBA00022801"/>
    </source>
</evidence>
<organism evidence="13 14">
    <name type="scientific">Candidatus Kuenenbacteria bacterium RIFCSPHIGHO2_02_FULL_39_13</name>
    <dbReference type="NCBI Taxonomy" id="1798561"/>
    <lineage>
        <taxon>Bacteria</taxon>
        <taxon>Candidatus Kueneniibacteriota</taxon>
    </lineage>
</organism>
<dbReference type="PANTHER" id="PTHR34699">
    <property type="match status" value="1"/>
</dbReference>
<dbReference type="InterPro" id="IPR002786">
    <property type="entry name" value="Non_canon_purine_NTPase"/>
</dbReference>
<comment type="cofactor">
    <cofactor evidence="1">
        <name>Mn(2+)</name>
        <dbReference type="ChEBI" id="CHEBI:29035"/>
    </cofactor>
</comment>
<evidence type="ECO:0000256" key="11">
    <source>
        <dbReference type="HAMAP-Rule" id="MF_00648"/>
    </source>
</evidence>
<keyword evidence="2 11" id="KW-0479">Metal-binding</keyword>
<dbReference type="EMBL" id="MFMW01000023">
    <property type="protein sequence ID" value="OGG87043.1"/>
    <property type="molecule type" value="Genomic_DNA"/>
</dbReference>
<comment type="subunit">
    <text evidence="11">Homodimer.</text>
</comment>
<name>A0A1F6FME8_9BACT</name>
<evidence type="ECO:0000256" key="9">
    <source>
        <dbReference type="ARBA" id="ARBA00048781"/>
    </source>
</evidence>
<dbReference type="GO" id="GO:0046872">
    <property type="term" value="F:metal ion binding"/>
    <property type="evidence" value="ECO:0007669"/>
    <property type="project" value="UniProtKB-KW"/>
</dbReference>
<dbReference type="GO" id="GO:0000166">
    <property type="term" value="F:nucleotide binding"/>
    <property type="evidence" value="ECO:0007669"/>
    <property type="project" value="UniProtKB-KW"/>
</dbReference>
<reference evidence="13 14" key="1">
    <citation type="journal article" date="2016" name="Nat. Commun.">
        <title>Thousands of microbial genomes shed light on interconnected biogeochemical processes in an aquifer system.</title>
        <authorList>
            <person name="Anantharaman K."/>
            <person name="Brown C.T."/>
            <person name="Hug L.A."/>
            <person name="Sharon I."/>
            <person name="Castelle C.J."/>
            <person name="Probst A.J."/>
            <person name="Thomas B.C."/>
            <person name="Singh A."/>
            <person name="Wilkins M.J."/>
            <person name="Karaoz U."/>
            <person name="Brodie E.L."/>
            <person name="Williams K.H."/>
            <person name="Hubbard S.S."/>
            <person name="Banfield J.F."/>
        </authorList>
    </citation>
    <scope>NUCLEOTIDE SEQUENCE [LARGE SCALE GENOMIC DNA]</scope>
</reference>
<evidence type="ECO:0000256" key="7">
    <source>
        <dbReference type="ARBA" id="ARBA00023211"/>
    </source>
</evidence>
<dbReference type="AlphaFoldDB" id="A0A1F6FME8"/>
<accession>A0A1F6FME8</accession>
<evidence type="ECO:0000256" key="6">
    <source>
        <dbReference type="ARBA" id="ARBA00023080"/>
    </source>
</evidence>
<comment type="similarity">
    <text evidence="10 11">Belongs to the YjjX NTPase family.</text>
</comment>
<dbReference type="Proteomes" id="UP000179136">
    <property type="component" value="Unassembled WGS sequence"/>
</dbReference>
<dbReference type="FunFam" id="3.90.950.10:FF:000002">
    <property type="entry name" value="Inosine/xanthosine triphosphatase"/>
    <property type="match status" value="1"/>
</dbReference>
<dbReference type="GO" id="GO:0103023">
    <property type="term" value="F:ITPase activity"/>
    <property type="evidence" value="ECO:0007669"/>
    <property type="project" value="UniProtKB-EC"/>
</dbReference>
<dbReference type="HAMAP" id="MF_00648">
    <property type="entry name" value="Non_canon_purine_NTPase_YjjX"/>
    <property type="match status" value="1"/>
</dbReference>
<dbReference type="InterPro" id="IPR050299">
    <property type="entry name" value="YjjX_NTPase"/>
</dbReference>
<evidence type="ECO:0000256" key="1">
    <source>
        <dbReference type="ARBA" id="ARBA00001936"/>
    </source>
</evidence>
<dbReference type="GO" id="GO:0006772">
    <property type="term" value="P:thiamine metabolic process"/>
    <property type="evidence" value="ECO:0007669"/>
    <property type="project" value="TreeGrafter"/>
</dbReference>
<dbReference type="Pfam" id="PF01931">
    <property type="entry name" value="NTPase_I-T"/>
    <property type="match status" value="1"/>
</dbReference>
<evidence type="ECO:0000256" key="2">
    <source>
        <dbReference type="ARBA" id="ARBA00022723"/>
    </source>
</evidence>
<comment type="caution">
    <text evidence="11">Lacks conserved residue(s) required for the propagation of feature annotation.</text>
</comment>